<evidence type="ECO:0000313" key="1">
    <source>
        <dbReference type="EMBL" id="KAH3872408.1"/>
    </source>
</evidence>
<dbReference type="EMBL" id="JAIWYP010000002">
    <property type="protein sequence ID" value="KAH3872408.1"/>
    <property type="molecule type" value="Genomic_DNA"/>
</dbReference>
<gene>
    <name evidence="1" type="ORF">DPMN_035624</name>
</gene>
<sequence>MPSVCHGEYLLCLSILAVHDKADMPEGSLGVVGRPVQHGVVHALGCYVLGVVEVSSAEGWYGN</sequence>
<proteinExistence type="predicted"/>
<comment type="caution">
    <text evidence="1">The sequence shown here is derived from an EMBL/GenBank/DDBJ whole genome shotgun (WGS) entry which is preliminary data.</text>
</comment>
<reference evidence="1" key="1">
    <citation type="journal article" date="2019" name="bioRxiv">
        <title>The Genome of the Zebra Mussel, Dreissena polymorpha: A Resource for Invasive Species Research.</title>
        <authorList>
            <person name="McCartney M.A."/>
            <person name="Auch B."/>
            <person name="Kono T."/>
            <person name="Mallez S."/>
            <person name="Zhang Y."/>
            <person name="Obille A."/>
            <person name="Becker A."/>
            <person name="Abrahante J.E."/>
            <person name="Garbe J."/>
            <person name="Badalamenti J.P."/>
            <person name="Herman A."/>
            <person name="Mangelson H."/>
            <person name="Liachko I."/>
            <person name="Sullivan S."/>
            <person name="Sone E.D."/>
            <person name="Koren S."/>
            <person name="Silverstein K.A.T."/>
            <person name="Beckman K.B."/>
            <person name="Gohl D.M."/>
        </authorList>
    </citation>
    <scope>NUCLEOTIDE SEQUENCE</scope>
    <source>
        <strain evidence="1">Duluth1</strain>
        <tissue evidence="1">Whole animal</tissue>
    </source>
</reference>
<dbReference type="AlphaFoldDB" id="A0A9D4M960"/>
<protein>
    <submittedName>
        <fullName evidence="1">Uncharacterized protein</fullName>
    </submittedName>
</protein>
<name>A0A9D4M960_DREPO</name>
<evidence type="ECO:0000313" key="2">
    <source>
        <dbReference type="Proteomes" id="UP000828390"/>
    </source>
</evidence>
<keyword evidence="2" id="KW-1185">Reference proteome</keyword>
<reference evidence="1" key="2">
    <citation type="submission" date="2020-11" db="EMBL/GenBank/DDBJ databases">
        <authorList>
            <person name="McCartney M.A."/>
            <person name="Auch B."/>
            <person name="Kono T."/>
            <person name="Mallez S."/>
            <person name="Becker A."/>
            <person name="Gohl D.M."/>
            <person name="Silverstein K.A.T."/>
            <person name="Koren S."/>
            <person name="Bechman K.B."/>
            <person name="Herman A."/>
            <person name="Abrahante J.E."/>
            <person name="Garbe J."/>
        </authorList>
    </citation>
    <scope>NUCLEOTIDE SEQUENCE</scope>
    <source>
        <strain evidence="1">Duluth1</strain>
        <tissue evidence="1">Whole animal</tissue>
    </source>
</reference>
<organism evidence="1 2">
    <name type="scientific">Dreissena polymorpha</name>
    <name type="common">Zebra mussel</name>
    <name type="synonym">Mytilus polymorpha</name>
    <dbReference type="NCBI Taxonomy" id="45954"/>
    <lineage>
        <taxon>Eukaryota</taxon>
        <taxon>Metazoa</taxon>
        <taxon>Spiralia</taxon>
        <taxon>Lophotrochozoa</taxon>
        <taxon>Mollusca</taxon>
        <taxon>Bivalvia</taxon>
        <taxon>Autobranchia</taxon>
        <taxon>Heteroconchia</taxon>
        <taxon>Euheterodonta</taxon>
        <taxon>Imparidentia</taxon>
        <taxon>Neoheterodontei</taxon>
        <taxon>Myida</taxon>
        <taxon>Dreissenoidea</taxon>
        <taxon>Dreissenidae</taxon>
        <taxon>Dreissena</taxon>
    </lineage>
</organism>
<dbReference type="Proteomes" id="UP000828390">
    <property type="component" value="Unassembled WGS sequence"/>
</dbReference>
<accession>A0A9D4M960</accession>